<gene>
    <name evidence="2" type="primary">gspM</name>
    <name evidence="2" type="ORF">QTH91_12640</name>
</gene>
<feature type="compositionally biased region" description="Low complexity" evidence="1">
    <location>
        <begin position="146"/>
        <end position="163"/>
    </location>
</feature>
<feature type="region of interest" description="Disordered" evidence="1">
    <location>
        <begin position="144"/>
        <end position="163"/>
    </location>
</feature>
<feature type="region of interest" description="Disordered" evidence="1">
    <location>
        <begin position="176"/>
        <end position="199"/>
    </location>
</feature>
<protein>
    <submittedName>
        <fullName evidence="2">Type II secretion system protein GspM</fullName>
    </submittedName>
</protein>
<evidence type="ECO:0000313" key="3">
    <source>
        <dbReference type="Proteomes" id="UP001174908"/>
    </source>
</evidence>
<organism evidence="2 3">
    <name type="scientific">Variovorax dokdonensis</name>
    <dbReference type="NCBI Taxonomy" id="344883"/>
    <lineage>
        <taxon>Bacteria</taxon>
        <taxon>Pseudomonadati</taxon>
        <taxon>Pseudomonadota</taxon>
        <taxon>Betaproteobacteria</taxon>
        <taxon>Burkholderiales</taxon>
        <taxon>Comamonadaceae</taxon>
        <taxon>Variovorax</taxon>
    </lineage>
</organism>
<evidence type="ECO:0000313" key="2">
    <source>
        <dbReference type="EMBL" id="MDM0045335.1"/>
    </source>
</evidence>
<reference evidence="2" key="1">
    <citation type="submission" date="2023-06" db="EMBL/GenBank/DDBJ databases">
        <authorList>
            <person name="Jiang Y."/>
            <person name="Liu Q."/>
        </authorList>
    </citation>
    <scope>NUCLEOTIDE SEQUENCE</scope>
    <source>
        <strain evidence="2">CGMCC 1.12089</strain>
    </source>
</reference>
<dbReference type="EMBL" id="JASZYV010000002">
    <property type="protein sequence ID" value="MDM0045335.1"/>
    <property type="molecule type" value="Genomic_DNA"/>
</dbReference>
<keyword evidence="3" id="KW-1185">Reference proteome</keyword>
<name>A0ABT7NBT6_9BURK</name>
<accession>A0ABT7NBT6</accession>
<proteinExistence type="predicted"/>
<evidence type="ECO:0000256" key="1">
    <source>
        <dbReference type="SAM" id="MobiDB-lite"/>
    </source>
</evidence>
<sequence length="210" mass="21678">MQQLRARWAALAPRERQLVAVAVGLVALGIVWWVALAPALRVLRAAPAEHARLDTQLQQMNALAQQAKALQSQARPNSADATRALETAVQDQLGAGAQMQSQGAGDGVRVSMKGVSAEALARWLAQARNNARALPREAHLTRAADSSGAVARPAPSAARPASGAIGGSLLGRGGAPFVAGSPTAPSTRNEADSNGARWDGNIVLGLPAER</sequence>
<comment type="caution">
    <text evidence="2">The sequence shown here is derived from an EMBL/GenBank/DDBJ whole genome shotgun (WGS) entry which is preliminary data.</text>
</comment>
<dbReference type="Proteomes" id="UP001174908">
    <property type="component" value="Unassembled WGS sequence"/>
</dbReference>
<dbReference type="InterPro" id="IPR007690">
    <property type="entry name" value="T2SS_GspM"/>
</dbReference>
<dbReference type="Pfam" id="PF04612">
    <property type="entry name" value="T2SSM"/>
    <property type="match status" value="1"/>
</dbReference>
<dbReference type="RefSeq" id="WP_286660413.1">
    <property type="nucleotide sequence ID" value="NZ_JASZYV010000002.1"/>
</dbReference>